<dbReference type="Proteomes" id="UP001153954">
    <property type="component" value="Unassembled WGS sequence"/>
</dbReference>
<organism evidence="2 3">
    <name type="scientific">Euphydryas editha</name>
    <name type="common">Edith's checkerspot</name>
    <dbReference type="NCBI Taxonomy" id="104508"/>
    <lineage>
        <taxon>Eukaryota</taxon>
        <taxon>Metazoa</taxon>
        <taxon>Ecdysozoa</taxon>
        <taxon>Arthropoda</taxon>
        <taxon>Hexapoda</taxon>
        <taxon>Insecta</taxon>
        <taxon>Pterygota</taxon>
        <taxon>Neoptera</taxon>
        <taxon>Endopterygota</taxon>
        <taxon>Lepidoptera</taxon>
        <taxon>Glossata</taxon>
        <taxon>Ditrysia</taxon>
        <taxon>Papilionoidea</taxon>
        <taxon>Nymphalidae</taxon>
        <taxon>Nymphalinae</taxon>
        <taxon>Euphydryas</taxon>
    </lineage>
</organism>
<reference evidence="2" key="1">
    <citation type="submission" date="2022-03" db="EMBL/GenBank/DDBJ databases">
        <authorList>
            <person name="Tunstrom K."/>
        </authorList>
    </citation>
    <scope>NUCLEOTIDE SEQUENCE</scope>
</reference>
<gene>
    <name evidence="2" type="ORF">EEDITHA_LOCUS7841</name>
</gene>
<evidence type="ECO:0000313" key="2">
    <source>
        <dbReference type="EMBL" id="CAH2092038.1"/>
    </source>
</evidence>
<evidence type="ECO:0000313" key="3">
    <source>
        <dbReference type="Proteomes" id="UP001153954"/>
    </source>
</evidence>
<name>A0AAU9TYF8_EUPED</name>
<feature type="compositionally biased region" description="Low complexity" evidence="1">
    <location>
        <begin position="156"/>
        <end position="177"/>
    </location>
</feature>
<protein>
    <submittedName>
        <fullName evidence="2">Uncharacterized protein</fullName>
    </submittedName>
</protein>
<feature type="region of interest" description="Disordered" evidence="1">
    <location>
        <begin position="145"/>
        <end position="177"/>
    </location>
</feature>
<comment type="caution">
    <text evidence="2">The sequence shown here is derived from an EMBL/GenBank/DDBJ whole genome shotgun (WGS) entry which is preliminary data.</text>
</comment>
<keyword evidence="3" id="KW-1185">Reference proteome</keyword>
<dbReference type="EMBL" id="CAKOGL010000011">
    <property type="protein sequence ID" value="CAH2092038.1"/>
    <property type="molecule type" value="Genomic_DNA"/>
</dbReference>
<sequence>MSSRTVFSTKLMFSSVTASDGRPWRDSFSIDYLPKRNCIALFLTVEYEGEECPLSGLSLTSLQGLQSIQGLQNVQVQIPGLSAPISLSLNVSGAPSGLLVSVPPTTSVVLTNQPSVLSLPIAQLMSGGVKGGVRGGTVQVVRAPRPARPARPAHPAHPAHTAHTAPRAALQPTAGTTQFITQTQAQTLNAHQVRRKSNTDSS</sequence>
<evidence type="ECO:0000256" key="1">
    <source>
        <dbReference type="SAM" id="MobiDB-lite"/>
    </source>
</evidence>
<proteinExistence type="predicted"/>
<accession>A0AAU9TYF8</accession>
<dbReference type="AlphaFoldDB" id="A0AAU9TYF8"/>